<evidence type="ECO:0000313" key="1">
    <source>
        <dbReference type="EMBL" id="OGZ26829.1"/>
    </source>
</evidence>
<protein>
    <submittedName>
        <fullName evidence="1">Uncharacterized protein</fullName>
    </submittedName>
</protein>
<dbReference type="Proteomes" id="UP000177740">
    <property type="component" value="Unassembled WGS sequence"/>
</dbReference>
<organism evidence="1 2">
    <name type="scientific">Candidatus Nealsonbacteria bacterium RIFOXYB1_FULL_40_15</name>
    <dbReference type="NCBI Taxonomy" id="1801677"/>
    <lineage>
        <taxon>Bacteria</taxon>
        <taxon>Candidatus Nealsoniibacteriota</taxon>
    </lineage>
</organism>
<proteinExistence type="predicted"/>
<dbReference type="AlphaFoldDB" id="A0A1G2EM42"/>
<gene>
    <name evidence="1" type="ORF">A2365_01365</name>
</gene>
<dbReference type="EMBL" id="MHMM01000015">
    <property type="protein sequence ID" value="OGZ26829.1"/>
    <property type="molecule type" value="Genomic_DNA"/>
</dbReference>
<evidence type="ECO:0000313" key="2">
    <source>
        <dbReference type="Proteomes" id="UP000177740"/>
    </source>
</evidence>
<reference evidence="1 2" key="1">
    <citation type="journal article" date="2016" name="Nat. Commun.">
        <title>Thousands of microbial genomes shed light on interconnected biogeochemical processes in an aquifer system.</title>
        <authorList>
            <person name="Anantharaman K."/>
            <person name="Brown C.T."/>
            <person name="Hug L.A."/>
            <person name="Sharon I."/>
            <person name="Castelle C.J."/>
            <person name="Probst A.J."/>
            <person name="Thomas B.C."/>
            <person name="Singh A."/>
            <person name="Wilkins M.J."/>
            <person name="Karaoz U."/>
            <person name="Brodie E.L."/>
            <person name="Williams K.H."/>
            <person name="Hubbard S.S."/>
            <person name="Banfield J.F."/>
        </authorList>
    </citation>
    <scope>NUCLEOTIDE SEQUENCE [LARGE SCALE GENOMIC DNA]</scope>
</reference>
<sequence length="187" mass="21795">MGIFKKDKRTVAERIRAQDRETLIILLRISPVGNPWVEQIVSEILSRIDLSLDDLLHLLDKAPENLFPKIWDRILKNGIDPSELAELFTNRNGSLAELAFVEFLSRRITADHAIRILTESLKKDPRKRKIYWEKIKKRAPRRHHLRVIADMELGAISSEAQKMMSRLDRRRSVKAAKKISDLIRQQS</sequence>
<comment type="caution">
    <text evidence="1">The sequence shown here is derived from an EMBL/GenBank/DDBJ whole genome shotgun (WGS) entry which is preliminary data.</text>
</comment>
<accession>A0A1G2EM42</accession>
<dbReference type="STRING" id="1801677.A2365_01365"/>
<name>A0A1G2EM42_9BACT</name>